<name>A0A017SZN3_9BACT</name>
<dbReference type="OrthoDB" id="5516952at2"/>
<evidence type="ECO:0000313" key="3">
    <source>
        <dbReference type="Proteomes" id="UP000019678"/>
    </source>
</evidence>
<feature type="region of interest" description="Disordered" evidence="1">
    <location>
        <begin position="142"/>
        <end position="191"/>
    </location>
</feature>
<accession>A0A017SZN3</accession>
<proteinExistence type="predicted"/>
<organism evidence="2 3">
    <name type="scientific">Chondromyces apiculatus DSM 436</name>
    <dbReference type="NCBI Taxonomy" id="1192034"/>
    <lineage>
        <taxon>Bacteria</taxon>
        <taxon>Pseudomonadati</taxon>
        <taxon>Myxococcota</taxon>
        <taxon>Polyangia</taxon>
        <taxon>Polyangiales</taxon>
        <taxon>Polyangiaceae</taxon>
        <taxon>Chondromyces</taxon>
    </lineage>
</organism>
<dbReference type="Proteomes" id="UP000019678">
    <property type="component" value="Unassembled WGS sequence"/>
</dbReference>
<feature type="compositionally biased region" description="Low complexity" evidence="1">
    <location>
        <begin position="158"/>
        <end position="191"/>
    </location>
</feature>
<dbReference type="RefSeq" id="WP_156041330.1">
    <property type="nucleotide sequence ID" value="NZ_ASRX01000063.1"/>
</dbReference>
<sequence length="191" mass="20341">MASIVVQPHPGPYVHDFSHLSEFTVDVQEGHTKGLCREKLGWSVANQELATNLPLHAATLGLASGFYGQVEVLNDRLAQVRSALVVVGKLMEALEETEIILEDERETLVNVVVNATRTVSKRKNPAVRVAFEETERYHGQVARRAAKTRRRNAEEAEAAAAEEAAEAAAGDTKAKGAVSATAGGATAADAA</sequence>
<dbReference type="AlphaFoldDB" id="A0A017SZN3"/>
<reference evidence="2 3" key="1">
    <citation type="submission" date="2013-05" db="EMBL/GenBank/DDBJ databases">
        <title>Genome assembly of Chondromyces apiculatus DSM 436.</title>
        <authorList>
            <person name="Sharma G."/>
            <person name="Khatri I."/>
            <person name="Kaur C."/>
            <person name="Mayilraj S."/>
            <person name="Subramanian S."/>
        </authorList>
    </citation>
    <scope>NUCLEOTIDE SEQUENCE [LARGE SCALE GENOMIC DNA]</scope>
    <source>
        <strain evidence="2 3">DSM 436</strain>
    </source>
</reference>
<dbReference type="EMBL" id="ASRX01000063">
    <property type="protein sequence ID" value="EYF02227.1"/>
    <property type="molecule type" value="Genomic_DNA"/>
</dbReference>
<evidence type="ECO:0000256" key="1">
    <source>
        <dbReference type="SAM" id="MobiDB-lite"/>
    </source>
</evidence>
<comment type="caution">
    <text evidence="2">The sequence shown here is derived from an EMBL/GenBank/DDBJ whole genome shotgun (WGS) entry which is preliminary data.</text>
</comment>
<keyword evidence="3" id="KW-1185">Reference proteome</keyword>
<evidence type="ECO:0000313" key="2">
    <source>
        <dbReference type="EMBL" id="EYF02227.1"/>
    </source>
</evidence>
<protein>
    <submittedName>
        <fullName evidence="2">Uncharacterized protein</fullName>
    </submittedName>
</protein>
<gene>
    <name evidence="2" type="ORF">CAP_7299</name>
</gene>